<dbReference type="PANTHER" id="PTHR12558:SF13">
    <property type="entry name" value="CELL DIVISION CYCLE PROTEIN 27 HOMOLOG"/>
    <property type="match status" value="1"/>
</dbReference>
<dbReference type="Proteomes" id="UP001208567">
    <property type="component" value="Unassembled WGS sequence"/>
</dbReference>
<accession>A0ABQ5NA15</accession>
<keyword evidence="2" id="KW-1133">Transmembrane helix</keyword>
<dbReference type="Pfam" id="PF13181">
    <property type="entry name" value="TPR_8"/>
    <property type="match status" value="2"/>
</dbReference>
<dbReference type="SUPFAM" id="SSF48452">
    <property type="entry name" value="TPR-like"/>
    <property type="match status" value="2"/>
</dbReference>
<reference evidence="3 4" key="1">
    <citation type="journal article" date="2024" name="Int. J. Syst. Evol. Microbiol.">
        <title>Clostridium omnivorum sp. nov., isolated from anoxic soil under the treatment of reductive soil disinfestation.</title>
        <authorList>
            <person name="Ueki A."/>
            <person name="Tonouchi A."/>
            <person name="Kaku N."/>
            <person name="Honma S."/>
            <person name="Ueki K."/>
        </authorList>
    </citation>
    <scope>NUCLEOTIDE SEQUENCE [LARGE SCALE GENOMIC DNA]</scope>
    <source>
        <strain evidence="3 4">E14</strain>
    </source>
</reference>
<dbReference type="RefSeq" id="WP_264851370.1">
    <property type="nucleotide sequence ID" value="NZ_BRXR01000001.1"/>
</dbReference>
<feature type="repeat" description="TPR" evidence="1">
    <location>
        <begin position="503"/>
        <end position="536"/>
    </location>
</feature>
<keyword evidence="2" id="KW-0812">Transmembrane</keyword>
<comment type="caution">
    <text evidence="3">The sequence shown here is derived from an EMBL/GenBank/DDBJ whole genome shotgun (WGS) entry which is preliminary data.</text>
</comment>
<dbReference type="PROSITE" id="PS50005">
    <property type="entry name" value="TPR"/>
    <property type="match status" value="1"/>
</dbReference>
<dbReference type="SMART" id="SM00028">
    <property type="entry name" value="TPR"/>
    <property type="match status" value="6"/>
</dbReference>
<evidence type="ECO:0000313" key="4">
    <source>
        <dbReference type="Proteomes" id="UP001208567"/>
    </source>
</evidence>
<dbReference type="PANTHER" id="PTHR12558">
    <property type="entry name" value="CELL DIVISION CYCLE 16,23,27"/>
    <property type="match status" value="1"/>
</dbReference>
<protein>
    <recommendedName>
        <fullName evidence="5">Tetratricopeptide repeat protein</fullName>
    </recommendedName>
</protein>
<keyword evidence="2" id="KW-0472">Membrane</keyword>
<organism evidence="3 4">
    <name type="scientific">Clostridium omnivorum</name>
    <dbReference type="NCBI Taxonomy" id="1604902"/>
    <lineage>
        <taxon>Bacteria</taxon>
        <taxon>Bacillati</taxon>
        <taxon>Bacillota</taxon>
        <taxon>Clostridia</taxon>
        <taxon>Eubacteriales</taxon>
        <taxon>Clostridiaceae</taxon>
        <taxon>Clostridium</taxon>
    </lineage>
</organism>
<dbReference type="InterPro" id="IPR019734">
    <property type="entry name" value="TPR_rpt"/>
</dbReference>
<name>A0ABQ5NA15_9CLOT</name>
<sequence length="612" mass="71504">MDFINRIKKAFHINYKDKLLTIKEKIKSSNVKSKFNKYSFKNIKDKDYRQILEKYKPLIKQNYKRDIALLGMGVFFSVCIFNMVMVNRPAEVKYVITDNKAEDYYYAGEYEKAIEEYNSLILKDNTKENLWNMKIAEIYSIKGQLDKSKEYIEKVKSKGINDAEVYNYVIFTEFMNKDYDTALADGVEALKKYPDNKKIIKTMFTVYMSTNNMGKAKDIITSYPVDSRSAYDLAEHSRMLMIDGQWDEGFKELRDAWSIDKDEFKIYDVLSQIAVYNRDMILESVTNLSTKNPNDVAYKLWLAKLYSLTEETADQAEKILSGLNSEDTGKIESKLIESAILQNTKQGDKADKLMEDIIKQYNNDYRVLHAAGWYYLNKKDMDKANQYCRESIIKNKNYPDNYGFLMPEILKAQGKSTEGEPYFRTALYKEPYNYNIMLNIANYYWYTTKNSEKALEYFKFAEIVKPTDPEIKYNMALIHLTNKREDEAVNLLKQCIKLSDSTPKYHRTLGTIYLEKGKNDEAIKEIRYAYSADEADVLTLNNAGCYYIMVEGNLERGLYNLQKAAEGLNQSHDKYTVDTIRGNYEKAKKLVDQYNNSSGNEKLKVPDFILFY</sequence>
<keyword evidence="4" id="KW-1185">Reference proteome</keyword>
<proteinExistence type="predicted"/>
<dbReference type="InterPro" id="IPR011990">
    <property type="entry name" value="TPR-like_helical_dom_sf"/>
</dbReference>
<dbReference type="EMBL" id="BRXR01000001">
    <property type="protein sequence ID" value="GLC32060.1"/>
    <property type="molecule type" value="Genomic_DNA"/>
</dbReference>
<evidence type="ECO:0000313" key="3">
    <source>
        <dbReference type="EMBL" id="GLC32060.1"/>
    </source>
</evidence>
<gene>
    <name evidence="3" type="ORF">bsdE14_34700</name>
</gene>
<dbReference type="Gene3D" id="1.25.40.10">
    <property type="entry name" value="Tetratricopeptide repeat domain"/>
    <property type="match status" value="2"/>
</dbReference>
<evidence type="ECO:0000256" key="1">
    <source>
        <dbReference type="PROSITE-ProRule" id="PRU00339"/>
    </source>
</evidence>
<evidence type="ECO:0008006" key="5">
    <source>
        <dbReference type="Google" id="ProtNLM"/>
    </source>
</evidence>
<feature type="transmembrane region" description="Helical" evidence="2">
    <location>
        <begin position="67"/>
        <end position="86"/>
    </location>
</feature>
<evidence type="ECO:0000256" key="2">
    <source>
        <dbReference type="SAM" id="Phobius"/>
    </source>
</evidence>
<keyword evidence="1" id="KW-0802">TPR repeat</keyword>